<dbReference type="Gene3D" id="3.40.50.300">
    <property type="entry name" value="P-loop containing nucleotide triphosphate hydrolases"/>
    <property type="match status" value="1"/>
</dbReference>
<evidence type="ECO:0000259" key="3">
    <source>
        <dbReference type="Pfam" id="PF00685"/>
    </source>
</evidence>
<dbReference type="SUPFAM" id="SSF52540">
    <property type="entry name" value="P-loop containing nucleoside triphosphate hydrolases"/>
    <property type="match status" value="1"/>
</dbReference>
<dbReference type="EMBL" id="VSWD01000013">
    <property type="protein sequence ID" value="KAK3085023.1"/>
    <property type="molecule type" value="Genomic_DNA"/>
</dbReference>
<reference evidence="4" key="1">
    <citation type="submission" date="2019-08" db="EMBL/GenBank/DDBJ databases">
        <title>The improved chromosome-level genome for the pearl oyster Pinctada fucata martensii using PacBio sequencing and Hi-C.</title>
        <authorList>
            <person name="Zheng Z."/>
        </authorList>
    </citation>
    <scope>NUCLEOTIDE SEQUENCE</scope>
    <source>
        <strain evidence="4">ZZ-2019</strain>
        <tissue evidence="4">Adductor muscle</tissue>
    </source>
</reference>
<feature type="domain" description="Sulfotransferase" evidence="3">
    <location>
        <begin position="57"/>
        <end position="310"/>
    </location>
</feature>
<evidence type="ECO:0000256" key="2">
    <source>
        <dbReference type="ARBA" id="ARBA00022679"/>
    </source>
</evidence>
<dbReference type="GO" id="GO:0008146">
    <property type="term" value="F:sulfotransferase activity"/>
    <property type="evidence" value="ECO:0007669"/>
    <property type="project" value="InterPro"/>
</dbReference>
<dbReference type="Pfam" id="PF00685">
    <property type="entry name" value="Sulfotransfer_1"/>
    <property type="match status" value="1"/>
</dbReference>
<organism evidence="4 5">
    <name type="scientific">Pinctada imbricata</name>
    <name type="common">Atlantic pearl-oyster</name>
    <name type="synonym">Pinctada martensii</name>
    <dbReference type="NCBI Taxonomy" id="66713"/>
    <lineage>
        <taxon>Eukaryota</taxon>
        <taxon>Metazoa</taxon>
        <taxon>Spiralia</taxon>
        <taxon>Lophotrochozoa</taxon>
        <taxon>Mollusca</taxon>
        <taxon>Bivalvia</taxon>
        <taxon>Autobranchia</taxon>
        <taxon>Pteriomorphia</taxon>
        <taxon>Pterioida</taxon>
        <taxon>Pterioidea</taxon>
        <taxon>Pteriidae</taxon>
        <taxon>Pinctada</taxon>
    </lineage>
</organism>
<protein>
    <recommendedName>
        <fullName evidence="3">Sulfotransferase domain-containing protein</fullName>
    </recommendedName>
</protein>
<dbReference type="AlphaFoldDB" id="A0AA88XIF0"/>
<keyword evidence="5" id="KW-1185">Reference proteome</keyword>
<keyword evidence="2" id="KW-0808">Transferase</keyword>
<comment type="caution">
    <text evidence="4">The sequence shown here is derived from an EMBL/GenBank/DDBJ whole genome shotgun (WGS) entry which is preliminary data.</text>
</comment>
<evidence type="ECO:0000313" key="5">
    <source>
        <dbReference type="Proteomes" id="UP001186944"/>
    </source>
</evidence>
<gene>
    <name evidence="4" type="ORF">FSP39_023028</name>
</gene>
<evidence type="ECO:0000313" key="4">
    <source>
        <dbReference type="EMBL" id="KAK3085023.1"/>
    </source>
</evidence>
<proteinExistence type="inferred from homology"/>
<accession>A0AA88XIF0</accession>
<sequence length="317" mass="37180">MTLESYLREGRFQKKCGDVEFDFVTIDGIGLCPFEPARAPGGYIKRLNDIMNLDSRPDDVIMAIYPKCGTHWTYEILSMILQEQANYKKDTKMSSMLEALPNLEMLERLQSPRVLNTHLPYKWLPRKHIQNGGKIIYTTRNPKDAYVSFYHHMKNSFELGEKSNNVTWEQFFETCVLGKDVVYGSWFDYAKEMELAKKTNENIYTVHYENMKQDPETEIKEIAAFLGVQLPDSLVKEIAVKCHFKNLKKAEIDVKEYPPEMVKAKEEFKKLHPEFKIDIHRKGIVGDWKNHFTVAQNEQFDALYDREMKDANIKVIW</sequence>
<dbReference type="PANTHER" id="PTHR11783">
    <property type="entry name" value="SULFOTRANSFERASE SULT"/>
    <property type="match status" value="1"/>
</dbReference>
<evidence type="ECO:0000256" key="1">
    <source>
        <dbReference type="ARBA" id="ARBA00005771"/>
    </source>
</evidence>
<dbReference type="InterPro" id="IPR000863">
    <property type="entry name" value="Sulfotransferase_dom"/>
</dbReference>
<name>A0AA88XIF0_PINIB</name>
<dbReference type="Proteomes" id="UP001186944">
    <property type="component" value="Unassembled WGS sequence"/>
</dbReference>
<dbReference type="InterPro" id="IPR027417">
    <property type="entry name" value="P-loop_NTPase"/>
</dbReference>
<comment type="similarity">
    <text evidence="1">Belongs to the sulfotransferase 1 family.</text>
</comment>